<feature type="compositionally biased region" description="Polar residues" evidence="1">
    <location>
        <begin position="238"/>
        <end position="249"/>
    </location>
</feature>
<keyword evidence="2" id="KW-0812">Transmembrane</keyword>
<proteinExistence type="predicted"/>
<evidence type="ECO:0000256" key="1">
    <source>
        <dbReference type="SAM" id="MobiDB-lite"/>
    </source>
</evidence>
<evidence type="ECO:0000313" key="3">
    <source>
        <dbReference type="EMBL" id="ELQ40829.1"/>
    </source>
</evidence>
<organism evidence="3">
    <name type="scientific">Pyricularia oryzae (strain Y34)</name>
    <name type="common">Rice blast fungus</name>
    <name type="synonym">Magnaporthe oryzae</name>
    <dbReference type="NCBI Taxonomy" id="1143189"/>
    <lineage>
        <taxon>Eukaryota</taxon>
        <taxon>Fungi</taxon>
        <taxon>Dikarya</taxon>
        <taxon>Ascomycota</taxon>
        <taxon>Pezizomycotina</taxon>
        <taxon>Sordariomycetes</taxon>
        <taxon>Sordariomycetidae</taxon>
        <taxon>Magnaporthales</taxon>
        <taxon>Pyriculariaceae</taxon>
        <taxon>Pyricularia</taxon>
    </lineage>
</organism>
<gene>
    <name evidence="3" type="ORF">OOU_Y34scaffold00335g2</name>
</gene>
<protein>
    <submittedName>
        <fullName evidence="3">Uncharacterized protein</fullName>
    </submittedName>
</protein>
<feature type="compositionally biased region" description="Low complexity" evidence="1">
    <location>
        <begin position="250"/>
        <end position="264"/>
    </location>
</feature>
<keyword evidence="2" id="KW-0472">Membrane</keyword>
<dbReference type="AlphaFoldDB" id="A0AA97P2M9"/>
<dbReference type="Proteomes" id="UP000011086">
    <property type="component" value="Unassembled WGS sequence"/>
</dbReference>
<evidence type="ECO:0000256" key="2">
    <source>
        <dbReference type="SAM" id="Phobius"/>
    </source>
</evidence>
<accession>A0AA97P2M9</accession>
<feature type="region of interest" description="Disordered" evidence="1">
    <location>
        <begin position="238"/>
        <end position="275"/>
    </location>
</feature>
<keyword evidence="2" id="KW-1133">Transmembrane helix</keyword>
<feature type="transmembrane region" description="Helical" evidence="2">
    <location>
        <begin position="348"/>
        <end position="370"/>
    </location>
</feature>
<dbReference type="EMBL" id="JH792903">
    <property type="protein sequence ID" value="ELQ40829.1"/>
    <property type="molecule type" value="Genomic_DNA"/>
</dbReference>
<sequence>MYQACKIDRFSHSEPASEDTVLLDAVAYLAIAWVVWRLQAGMVHDLRETPLTSVVVTSAYKSTEIRCNHGLCLARLAGTTWSAGHINDKRYLNTTALNNVSISSTQHFLASSSITNIPFDKFQSPQTEVSSTTKVEVDFSDQIHLTEGTDRPPGVGSTALHSTESETLQSLSSFPAQPIDNAPAPDIAFLGAQDVRTLEMAPAISSTPRNRIDETLELETHQTSFATYFTQPLKPVQAKQSVPGTSGYTSAAASSKPYAPAAPKNTVMPPTSTVKPNIQSESLEATAHISIKTDSTISSPTSGLLFEKSVTEKSARHPFTRPSQTPSADPYHQSNSGSQEKPNPATSAGIAIGTISLAAFAGLAGFWIFFRYKRYGKSCKNTRNGTWTGSLIASFKGVFRQKEMPFKRNRGINEAKISAPFAQTNSLNWS</sequence>
<feature type="region of interest" description="Disordered" evidence="1">
    <location>
        <begin position="145"/>
        <end position="166"/>
    </location>
</feature>
<name>A0AA97P2M9_PYRO3</name>
<feature type="region of interest" description="Disordered" evidence="1">
    <location>
        <begin position="310"/>
        <end position="345"/>
    </location>
</feature>
<feature type="compositionally biased region" description="Polar residues" evidence="1">
    <location>
        <begin position="321"/>
        <end position="345"/>
    </location>
</feature>
<reference evidence="3" key="1">
    <citation type="journal article" date="2012" name="PLoS Genet.">
        <title>Comparative analysis of the genomes of two field isolates of the rice blast fungus Magnaporthe oryzae.</title>
        <authorList>
            <person name="Xue M."/>
            <person name="Yang J."/>
            <person name="Li Z."/>
            <person name="Hu S."/>
            <person name="Yao N."/>
            <person name="Dean R.A."/>
            <person name="Zhao W."/>
            <person name="Shen M."/>
            <person name="Zhang H."/>
            <person name="Li C."/>
            <person name="Liu L."/>
            <person name="Cao L."/>
            <person name="Xu X."/>
            <person name="Xing Y."/>
            <person name="Hsiang T."/>
            <person name="Zhang Z."/>
            <person name="Xu J.R."/>
            <person name="Peng Y.L."/>
        </authorList>
    </citation>
    <scope>NUCLEOTIDE SEQUENCE</scope>
    <source>
        <strain evidence="3">Y34</strain>
    </source>
</reference>